<dbReference type="InterPro" id="IPR029039">
    <property type="entry name" value="Flavoprotein-like_sf"/>
</dbReference>
<comment type="caution">
    <text evidence="11">The sequence shown here is derived from an EMBL/GenBank/DDBJ whole genome shotgun (WGS) entry which is preliminary data.</text>
</comment>
<evidence type="ECO:0000313" key="12">
    <source>
        <dbReference type="Proteomes" id="UP001428817"/>
    </source>
</evidence>
<dbReference type="Pfam" id="PF00258">
    <property type="entry name" value="Flavodoxin_1"/>
    <property type="match status" value="1"/>
</dbReference>
<dbReference type="InterPro" id="IPR001709">
    <property type="entry name" value="Flavoprot_Pyr_Nucl_cyt_Rdtase"/>
</dbReference>
<evidence type="ECO:0000259" key="10">
    <source>
        <dbReference type="PROSITE" id="PS51384"/>
    </source>
</evidence>
<accession>A0ABP9QLX0</accession>
<dbReference type="EMBL" id="BAABJP010000030">
    <property type="protein sequence ID" value="GAA5163976.1"/>
    <property type="molecule type" value="Genomic_DNA"/>
</dbReference>
<keyword evidence="7" id="KW-0560">Oxidoreductase</keyword>
<dbReference type="InterPro" id="IPR001433">
    <property type="entry name" value="OxRdtase_FAD/NAD-bd"/>
</dbReference>
<keyword evidence="8" id="KW-0198">Cysteine biosynthesis</keyword>
<evidence type="ECO:0000256" key="4">
    <source>
        <dbReference type="ARBA" id="ARBA00022643"/>
    </source>
</evidence>
<dbReference type="InterPro" id="IPR039261">
    <property type="entry name" value="FNR_nucleotide-bd"/>
</dbReference>
<evidence type="ECO:0000256" key="1">
    <source>
        <dbReference type="ARBA" id="ARBA00001917"/>
    </source>
</evidence>
<keyword evidence="6" id="KW-0521">NADP</keyword>
<dbReference type="Pfam" id="PF00175">
    <property type="entry name" value="NAD_binding_1"/>
    <property type="match status" value="1"/>
</dbReference>
<dbReference type="CDD" id="cd06199">
    <property type="entry name" value="SiR"/>
    <property type="match status" value="1"/>
</dbReference>
<dbReference type="InterPro" id="IPR023173">
    <property type="entry name" value="NADPH_Cyt_P450_Rdtase_alpha"/>
</dbReference>
<dbReference type="Gene3D" id="3.40.50.360">
    <property type="match status" value="1"/>
</dbReference>
<protein>
    <submittedName>
        <fullName evidence="11">Sulfite reductase subunit alpha</fullName>
    </submittedName>
</protein>
<dbReference type="InterPro" id="IPR003097">
    <property type="entry name" value="CysJ-like_FAD-binding"/>
</dbReference>
<dbReference type="InterPro" id="IPR017938">
    <property type="entry name" value="Riboflavin_synthase-like_b-brl"/>
</dbReference>
<evidence type="ECO:0000313" key="11">
    <source>
        <dbReference type="EMBL" id="GAA5163976.1"/>
    </source>
</evidence>
<gene>
    <name evidence="11" type="ORF">GCM10023321_51740</name>
</gene>
<name>A0ABP9QLX0_9PSEU</name>
<organism evidence="11 12">
    <name type="scientific">Pseudonocardia eucalypti</name>
    <dbReference type="NCBI Taxonomy" id="648755"/>
    <lineage>
        <taxon>Bacteria</taxon>
        <taxon>Bacillati</taxon>
        <taxon>Actinomycetota</taxon>
        <taxon>Actinomycetes</taxon>
        <taxon>Pseudonocardiales</taxon>
        <taxon>Pseudonocardiaceae</taxon>
        <taxon>Pseudonocardia</taxon>
    </lineage>
</organism>
<evidence type="ECO:0000256" key="7">
    <source>
        <dbReference type="ARBA" id="ARBA00023002"/>
    </source>
</evidence>
<dbReference type="PANTHER" id="PTHR19384:SF128">
    <property type="entry name" value="NADPH OXIDOREDUCTASE A"/>
    <property type="match status" value="1"/>
</dbReference>
<sequence length="532" mass="58048">MIERSAEAPKVRVLYGSETGNAEGVARDLAQAARARGIDATVAMLDDATPEELARAGCLLVVAATTGEGDMPYNADRFWCALSEETAARMDGVPFAVLGLGDTGYFDFCQAAIELDIRFAELGGRRLREVVKCDVDFEDEAAAWAGEMLELLTPEPEPVVVGSAPRRHEPKAATVLANRPLSGPGALKEVRHLKLCLADTGLTYRPGDSLGILPGNDPVLVARLIAQVGGAAGEDVDGRPLHQVLTTDYEISRPSRELVEEVGRRTQDPELRGLLAGGDRAALHEFLWARDVLDLLKLATRPPLTSVELLELLRPLARRSYSIASSPLVSPERVELAVATIRYRAQGRDRGGVCSTHVADRISRGDVATVVLEPNENFRPPADGDRPMIMVGPGTGVAPFRGFLHERRASGARGGNWLFFGGRHRRCDLLYGDELLAMADDGHLNRLDLAFSRDQPAKVYVQDRMREQGRTLYQWLADGAHFYVCGDAERMAGDVDAALHGIVAEHGGMSEDKAVDFVNDLKREHRYVRDVY</sequence>
<comment type="cofactor">
    <cofactor evidence="2">
        <name>FAD</name>
        <dbReference type="ChEBI" id="CHEBI:57692"/>
    </cofactor>
</comment>
<dbReference type="PANTHER" id="PTHR19384">
    <property type="entry name" value="NITRIC OXIDE SYNTHASE-RELATED"/>
    <property type="match status" value="1"/>
</dbReference>
<dbReference type="Proteomes" id="UP001428817">
    <property type="component" value="Unassembled WGS sequence"/>
</dbReference>
<dbReference type="Pfam" id="PF00667">
    <property type="entry name" value="FAD_binding_1"/>
    <property type="match status" value="1"/>
</dbReference>
<evidence type="ECO:0000256" key="8">
    <source>
        <dbReference type="ARBA" id="ARBA00023192"/>
    </source>
</evidence>
<evidence type="ECO:0000256" key="2">
    <source>
        <dbReference type="ARBA" id="ARBA00001974"/>
    </source>
</evidence>
<keyword evidence="8" id="KW-0028">Amino-acid biosynthesis</keyword>
<evidence type="ECO:0000256" key="6">
    <source>
        <dbReference type="ARBA" id="ARBA00022857"/>
    </source>
</evidence>
<feature type="domain" description="FAD-binding FR-type" evidence="10">
    <location>
        <begin position="168"/>
        <end position="381"/>
    </location>
</feature>
<dbReference type="InterPro" id="IPR017927">
    <property type="entry name" value="FAD-bd_FR_type"/>
</dbReference>
<evidence type="ECO:0000256" key="5">
    <source>
        <dbReference type="ARBA" id="ARBA00022827"/>
    </source>
</evidence>
<dbReference type="InterPro" id="IPR008254">
    <property type="entry name" value="Flavodoxin/NO_synth"/>
</dbReference>
<dbReference type="PROSITE" id="PS50902">
    <property type="entry name" value="FLAVODOXIN_LIKE"/>
    <property type="match status" value="1"/>
</dbReference>
<dbReference type="SUPFAM" id="SSF52218">
    <property type="entry name" value="Flavoproteins"/>
    <property type="match status" value="1"/>
</dbReference>
<comment type="cofactor">
    <cofactor evidence="1">
        <name>FMN</name>
        <dbReference type="ChEBI" id="CHEBI:58210"/>
    </cofactor>
</comment>
<feature type="domain" description="Flavodoxin-like" evidence="9">
    <location>
        <begin position="11"/>
        <end position="149"/>
    </location>
</feature>
<evidence type="ECO:0000256" key="3">
    <source>
        <dbReference type="ARBA" id="ARBA00022630"/>
    </source>
</evidence>
<keyword evidence="3" id="KW-0285">Flavoprotein</keyword>
<keyword evidence="12" id="KW-1185">Reference proteome</keyword>
<dbReference type="PRINTS" id="PR00369">
    <property type="entry name" value="FLAVODOXIN"/>
</dbReference>
<dbReference type="Gene3D" id="3.40.50.80">
    <property type="entry name" value="Nucleotide-binding domain of ferredoxin-NADP reductase (FNR) module"/>
    <property type="match status" value="1"/>
</dbReference>
<keyword evidence="5" id="KW-0274">FAD</keyword>
<keyword evidence="4" id="KW-0288">FMN</keyword>
<dbReference type="RefSeq" id="WP_185062286.1">
    <property type="nucleotide sequence ID" value="NZ_BAABJP010000030.1"/>
</dbReference>
<dbReference type="SUPFAM" id="SSF63380">
    <property type="entry name" value="Riboflavin synthase domain-like"/>
    <property type="match status" value="1"/>
</dbReference>
<dbReference type="PROSITE" id="PS51384">
    <property type="entry name" value="FAD_FR"/>
    <property type="match status" value="1"/>
</dbReference>
<evidence type="ECO:0000259" key="9">
    <source>
        <dbReference type="PROSITE" id="PS50902"/>
    </source>
</evidence>
<dbReference type="PRINTS" id="PR00371">
    <property type="entry name" value="FPNCR"/>
</dbReference>
<dbReference type="Gene3D" id="2.40.30.10">
    <property type="entry name" value="Translation factors"/>
    <property type="match status" value="1"/>
</dbReference>
<dbReference type="InterPro" id="IPR001094">
    <property type="entry name" value="Flavdoxin-like"/>
</dbReference>
<reference evidence="12" key="1">
    <citation type="journal article" date="2019" name="Int. J. Syst. Evol. Microbiol.">
        <title>The Global Catalogue of Microorganisms (GCM) 10K type strain sequencing project: providing services to taxonomists for standard genome sequencing and annotation.</title>
        <authorList>
            <consortium name="The Broad Institute Genomics Platform"/>
            <consortium name="The Broad Institute Genome Sequencing Center for Infectious Disease"/>
            <person name="Wu L."/>
            <person name="Ma J."/>
        </authorList>
    </citation>
    <scope>NUCLEOTIDE SEQUENCE [LARGE SCALE GENOMIC DNA]</scope>
    <source>
        <strain evidence="12">JCM 18303</strain>
    </source>
</reference>
<dbReference type="SUPFAM" id="SSF52343">
    <property type="entry name" value="Ferredoxin reductase-like, C-terminal NADP-linked domain"/>
    <property type="match status" value="1"/>
</dbReference>
<proteinExistence type="predicted"/>
<dbReference type="Gene3D" id="1.20.990.10">
    <property type="entry name" value="NADPH-cytochrome p450 Reductase, Chain A, domain 3"/>
    <property type="match status" value="1"/>
</dbReference>